<gene>
    <name evidence="6" type="ORF">PENNAL_c0032G05318</name>
</gene>
<evidence type="ECO:0000313" key="7">
    <source>
        <dbReference type="Proteomes" id="UP000191691"/>
    </source>
</evidence>
<keyword evidence="3 5" id="KW-1133">Transmembrane helix</keyword>
<feature type="transmembrane region" description="Helical" evidence="5">
    <location>
        <begin position="55"/>
        <end position="75"/>
    </location>
</feature>
<comment type="caution">
    <text evidence="6">The sequence shown here is derived from an EMBL/GenBank/DDBJ whole genome shotgun (WGS) entry which is preliminary data.</text>
</comment>
<evidence type="ECO:0000256" key="3">
    <source>
        <dbReference type="ARBA" id="ARBA00022989"/>
    </source>
</evidence>
<keyword evidence="2 5" id="KW-0812">Transmembrane</keyword>
<feature type="transmembrane region" description="Helical" evidence="5">
    <location>
        <begin position="125"/>
        <end position="144"/>
    </location>
</feature>
<reference evidence="7" key="1">
    <citation type="journal article" date="2017" name="Nat. Microbiol.">
        <title>Global analysis of biosynthetic gene clusters reveals vast potential of secondary metabolite production in Penicillium species.</title>
        <authorList>
            <person name="Nielsen J.C."/>
            <person name="Grijseels S."/>
            <person name="Prigent S."/>
            <person name="Ji B."/>
            <person name="Dainat J."/>
            <person name="Nielsen K.F."/>
            <person name="Frisvad J.C."/>
            <person name="Workman M."/>
            <person name="Nielsen J."/>
        </authorList>
    </citation>
    <scope>NUCLEOTIDE SEQUENCE [LARGE SCALE GENOMIC DNA]</scope>
    <source>
        <strain evidence="7">IBT 13039</strain>
    </source>
</reference>
<dbReference type="Proteomes" id="UP000191691">
    <property type="component" value="Unassembled WGS sequence"/>
</dbReference>
<dbReference type="PANTHER" id="PTHR31465:SF8">
    <property type="entry name" value="DOMAIN PROTEIN, PUTATIVE (AFU_ORTHOLOGUE AFUA_6G14140)-RELATED"/>
    <property type="match status" value="1"/>
</dbReference>
<dbReference type="STRING" id="60175.A0A1V6Y7U9"/>
<name>A0A1V6Y7U9_PENNA</name>
<evidence type="ECO:0000256" key="5">
    <source>
        <dbReference type="SAM" id="Phobius"/>
    </source>
</evidence>
<organism evidence="6 7">
    <name type="scientific">Penicillium nalgiovense</name>
    <dbReference type="NCBI Taxonomy" id="60175"/>
    <lineage>
        <taxon>Eukaryota</taxon>
        <taxon>Fungi</taxon>
        <taxon>Dikarya</taxon>
        <taxon>Ascomycota</taxon>
        <taxon>Pezizomycotina</taxon>
        <taxon>Eurotiomycetes</taxon>
        <taxon>Eurotiomycetidae</taxon>
        <taxon>Eurotiales</taxon>
        <taxon>Aspergillaceae</taxon>
        <taxon>Penicillium</taxon>
    </lineage>
</organism>
<dbReference type="GO" id="GO:0005886">
    <property type="term" value="C:plasma membrane"/>
    <property type="evidence" value="ECO:0007669"/>
    <property type="project" value="TreeGrafter"/>
</dbReference>
<dbReference type="Pfam" id="PF04479">
    <property type="entry name" value="RTA1"/>
    <property type="match status" value="1"/>
</dbReference>
<protein>
    <recommendedName>
        <fullName evidence="8">RTA1 like protein</fullName>
    </recommendedName>
</protein>
<feature type="transmembrane region" description="Helical" evidence="5">
    <location>
        <begin position="164"/>
        <end position="190"/>
    </location>
</feature>
<dbReference type="InterPro" id="IPR007568">
    <property type="entry name" value="RTA1"/>
</dbReference>
<feature type="transmembrane region" description="Helical" evidence="5">
    <location>
        <begin position="87"/>
        <end position="105"/>
    </location>
</feature>
<dbReference type="PANTHER" id="PTHR31465">
    <property type="entry name" value="PROTEIN RTA1-RELATED"/>
    <property type="match status" value="1"/>
</dbReference>
<evidence type="ECO:0008006" key="8">
    <source>
        <dbReference type="Google" id="ProtNLM"/>
    </source>
</evidence>
<accession>A0A1V6Y7U9</accession>
<feature type="transmembrane region" description="Helical" evidence="5">
    <location>
        <begin position="29"/>
        <end position="48"/>
    </location>
</feature>
<evidence type="ECO:0000256" key="4">
    <source>
        <dbReference type="ARBA" id="ARBA00023136"/>
    </source>
</evidence>
<evidence type="ECO:0000256" key="2">
    <source>
        <dbReference type="ARBA" id="ARBA00022692"/>
    </source>
</evidence>
<dbReference type="OMA" id="RHKAIKN"/>
<evidence type="ECO:0000313" key="6">
    <source>
        <dbReference type="EMBL" id="OQE83455.1"/>
    </source>
</evidence>
<dbReference type="AlphaFoldDB" id="A0A1V6Y7U9"/>
<proteinExistence type="predicted"/>
<dbReference type="EMBL" id="MOOB01000032">
    <property type="protein sequence ID" value="OQE83455.1"/>
    <property type="molecule type" value="Genomic_DNA"/>
</dbReference>
<dbReference type="GO" id="GO:0000324">
    <property type="term" value="C:fungal-type vacuole"/>
    <property type="evidence" value="ECO:0007669"/>
    <property type="project" value="TreeGrafter"/>
</dbReference>
<keyword evidence="4 5" id="KW-0472">Membrane</keyword>
<comment type="subcellular location">
    <subcellularLocation>
        <location evidence="1">Membrane</location>
        <topology evidence="1">Multi-pass membrane protein</topology>
    </subcellularLocation>
</comment>
<evidence type="ECO:0000256" key="1">
    <source>
        <dbReference type="ARBA" id="ARBA00004141"/>
    </source>
</evidence>
<sequence>MSTICTEITSQCPIEATTYGYYPNLGGNIFFTIYFGLLGVCQLGLGIYTRTWTFLAALGIGTLMEAAGYVGRILMHDNPWSTSGFRLQIFCLILAPTFIAAGIYLTLKHIIIYIGPRYSRVNPKLFTWVFIGSDVGSIVLQAAGGGVANAAGTDQAMINTGNNIIIAGIAFQVATMSVCGLLASDFFIASRKHLREGFQGEAATEKPQQRIWLVLVAEIGAYTTVLIRCIYRLPEMAGGWGNKLMRNEMEFLVLDGMSTLHIVVLQLQVMGLCCGSVKAVNGTKHVYALTPNGNLRIP</sequence>
<keyword evidence="7" id="KW-1185">Reference proteome</keyword>